<keyword evidence="10" id="KW-0539">Nucleus</keyword>
<evidence type="ECO:0000256" key="11">
    <source>
        <dbReference type="PROSITE-ProRule" id="PRU00221"/>
    </source>
</evidence>
<dbReference type="SUPFAM" id="SSF50978">
    <property type="entry name" value="WD40 repeat-like"/>
    <property type="match status" value="1"/>
</dbReference>
<keyword evidence="8" id="KW-0819">tRNA processing</keyword>
<keyword evidence="7 11" id="KW-0853">WD repeat</keyword>
<dbReference type="InterPro" id="IPR037289">
    <property type="entry name" value="Elp2"/>
</dbReference>
<dbReference type="PROSITE" id="PS50294">
    <property type="entry name" value="WD_REPEATS_REGION"/>
    <property type="match status" value="1"/>
</dbReference>
<evidence type="ECO:0000256" key="10">
    <source>
        <dbReference type="ARBA" id="ARBA00023242"/>
    </source>
</evidence>
<dbReference type="Proteomes" id="UP001374579">
    <property type="component" value="Unassembled WGS sequence"/>
</dbReference>
<evidence type="ECO:0000256" key="7">
    <source>
        <dbReference type="ARBA" id="ARBA00022574"/>
    </source>
</evidence>
<dbReference type="Gene3D" id="2.130.10.10">
    <property type="entry name" value="YVTN repeat-like/Quinoprotein amine dehydrogenase"/>
    <property type="match status" value="4"/>
</dbReference>
<dbReference type="SMART" id="SM00320">
    <property type="entry name" value="WD40"/>
    <property type="match status" value="10"/>
</dbReference>
<dbReference type="GO" id="GO:0002098">
    <property type="term" value="P:tRNA wobble uridine modification"/>
    <property type="evidence" value="ECO:0007669"/>
    <property type="project" value="InterPro"/>
</dbReference>
<dbReference type="EMBL" id="JBAMIC010000003">
    <property type="protein sequence ID" value="KAK7109658.1"/>
    <property type="molecule type" value="Genomic_DNA"/>
</dbReference>
<sequence>MASVHMCYTSSSCNRVPHCADWGRNGLISYGSCSGVVVYRPDGTTDQPAEALCMLMSHKDRVNCTRWIPVKSKNSGIENELISCSVDKTAILWRHENGEYKKTAELRGHTGPVTVVSALYTHTDCVSVEQMPETLIATTSSDSTVKIWRRLANSLEVNEIQALAFGTGFVLDLHLLLIPGTQVPLLACGADDHKVHLYVLQQEQFVRVMTLTGHEDWIRGVHLTVDDSGEILLASCAQDSMIRLWRLSPRSEDTGASTITIRDLPTDQDITMKEKTFSFLSEGERKYFAVTLESVLSGHEGWIYSVKWQPPLKTEKGAWHQPLCLLSASMDKTMMVWSPGTDNGVWVEQVRVGEVGGNTLGLYGGLFSPLGDSILAHGYQGALHQWKRNTDTTVWEPAVTGGGHFESVEDLEWDRGGGNFILSTSVDQTTRLHAPWVKEGKYTAWYEIARPQVHGYDMQCLTMINRYMFASAGDEKVTRVFKAPRNFISNFCNICGLNQQTELNREEATSLPEGASVPALGLSNKAIYDGSQSTVQDDRLIQTSNNVQYSEPYFSPLDLTAPPSEEHLLQNTLWPEVHKLYGHGYEVFALACNPAGTLLASSCKAAKAEHANILLWDTSTWQKVASLDGSTLTVVQMAFSPTGRFLLAVSRDRTWSLYSCQDGKYSRVSFVDKKTTSHSRIIWACAWSHDENYFFTASRDKKVLVWSLSEVCQTQPPTPVSSMEMKDSVTAVDVAPVTLPDGRYVLATGLDGGELALHTWNKAQSAGDASAWTHFHVEKCNCHQLTVKRLRFRPVVGLAGQQQTDSEVSSWLQLASCGADFCVKVLNVNLKTL</sequence>
<dbReference type="PROSITE" id="PS50082">
    <property type="entry name" value="WD_REPEATS_2"/>
    <property type="match status" value="2"/>
</dbReference>
<feature type="repeat" description="WD" evidence="11">
    <location>
        <begin position="211"/>
        <end position="248"/>
    </location>
</feature>
<evidence type="ECO:0000256" key="1">
    <source>
        <dbReference type="ARBA" id="ARBA00004123"/>
    </source>
</evidence>
<accession>A0AAN9BP80</accession>
<name>A0AAN9BP80_9CAEN</name>
<dbReference type="FunFam" id="2.130.10.10:FF:000400">
    <property type="entry name" value="Elongator acetyltransferase complex subunit 2"/>
    <property type="match status" value="1"/>
</dbReference>
<dbReference type="InterPro" id="IPR036322">
    <property type="entry name" value="WD40_repeat_dom_sf"/>
</dbReference>
<keyword evidence="6" id="KW-0963">Cytoplasm</keyword>
<dbReference type="InterPro" id="IPR015943">
    <property type="entry name" value="WD40/YVTN_repeat-like_dom_sf"/>
</dbReference>
<evidence type="ECO:0000313" key="12">
    <source>
        <dbReference type="EMBL" id="KAK7109658.1"/>
    </source>
</evidence>
<evidence type="ECO:0000313" key="13">
    <source>
        <dbReference type="Proteomes" id="UP001374579"/>
    </source>
</evidence>
<dbReference type="SUPFAM" id="SSF50998">
    <property type="entry name" value="Quinoprotein alcohol dehydrogenase-like"/>
    <property type="match status" value="1"/>
</dbReference>
<reference evidence="12 13" key="1">
    <citation type="submission" date="2024-02" db="EMBL/GenBank/DDBJ databases">
        <title>Chromosome-scale genome assembly of the rough periwinkle Littorina saxatilis.</title>
        <authorList>
            <person name="De Jode A."/>
            <person name="Faria R."/>
            <person name="Formenti G."/>
            <person name="Sims Y."/>
            <person name="Smith T.P."/>
            <person name="Tracey A."/>
            <person name="Wood J.M.D."/>
            <person name="Zagrodzka Z.B."/>
            <person name="Johannesson K."/>
            <person name="Butlin R.K."/>
            <person name="Leder E.H."/>
        </authorList>
    </citation>
    <scope>NUCLEOTIDE SEQUENCE [LARGE SCALE GENOMIC DNA]</scope>
    <source>
        <strain evidence="12">Snail1</strain>
        <tissue evidence="12">Muscle</tissue>
    </source>
</reference>
<gene>
    <name evidence="12" type="ORF">V1264_013659</name>
</gene>
<evidence type="ECO:0000256" key="8">
    <source>
        <dbReference type="ARBA" id="ARBA00022694"/>
    </source>
</evidence>
<comment type="pathway">
    <text evidence="3">tRNA modification; 5-methoxycarbonylmethyl-2-thiouridine-tRNA biosynthesis.</text>
</comment>
<keyword evidence="9" id="KW-0677">Repeat</keyword>
<comment type="caution">
    <text evidence="12">The sequence shown here is derived from an EMBL/GenBank/DDBJ whole genome shotgun (WGS) entry which is preliminary data.</text>
</comment>
<dbReference type="GO" id="GO:0005737">
    <property type="term" value="C:cytoplasm"/>
    <property type="evidence" value="ECO:0007669"/>
    <property type="project" value="UniProtKB-SubCell"/>
</dbReference>
<keyword evidence="13" id="KW-1185">Reference proteome</keyword>
<dbReference type="InterPro" id="IPR001680">
    <property type="entry name" value="WD40_rpt"/>
</dbReference>
<evidence type="ECO:0000256" key="6">
    <source>
        <dbReference type="ARBA" id="ARBA00022490"/>
    </source>
</evidence>
<proteinExistence type="inferred from homology"/>
<dbReference type="GO" id="GO:0033588">
    <property type="term" value="C:elongator holoenzyme complex"/>
    <property type="evidence" value="ECO:0007669"/>
    <property type="project" value="InterPro"/>
</dbReference>
<comment type="subcellular location">
    <subcellularLocation>
        <location evidence="2">Cytoplasm</location>
    </subcellularLocation>
    <subcellularLocation>
        <location evidence="1">Nucleus</location>
    </subcellularLocation>
</comment>
<dbReference type="Pfam" id="PF00400">
    <property type="entry name" value="WD40"/>
    <property type="match status" value="6"/>
</dbReference>
<evidence type="ECO:0000256" key="2">
    <source>
        <dbReference type="ARBA" id="ARBA00004496"/>
    </source>
</evidence>
<dbReference type="AlphaFoldDB" id="A0AAN9BP80"/>
<comment type="similarity">
    <text evidence="4">Belongs to the WD repeat ELP2 family.</text>
</comment>
<evidence type="ECO:0000256" key="3">
    <source>
        <dbReference type="ARBA" id="ARBA00005043"/>
    </source>
</evidence>
<dbReference type="PANTHER" id="PTHR44111">
    <property type="entry name" value="ELONGATOR COMPLEX PROTEIN 2"/>
    <property type="match status" value="1"/>
</dbReference>
<evidence type="ECO:0000256" key="5">
    <source>
        <dbReference type="ARBA" id="ARBA00020267"/>
    </source>
</evidence>
<organism evidence="12 13">
    <name type="scientific">Littorina saxatilis</name>
    <dbReference type="NCBI Taxonomy" id="31220"/>
    <lineage>
        <taxon>Eukaryota</taxon>
        <taxon>Metazoa</taxon>
        <taxon>Spiralia</taxon>
        <taxon>Lophotrochozoa</taxon>
        <taxon>Mollusca</taxon>
        <taxon>Gastropoda</taxon>
        <taxon>Caenogastropoda</taxon>
        <taxon>Littorinimorpha</taxon>
        <taxon>Littorinoidea</taxon>
        <taxon>Littorinidae</taxon>
        <taxon>Littorina</taxon>
    </lineage>
</organism>
<protein>
    <recommendedName>
        <fullName evidence="5">Elongator complex protein 2</fullName>
    </recommendedName>
</protein>
<dbReference type="PANTHER" id="PTHR44111:SF1">
    <property type="entry name" value="ELONGATOR COMPLEX PROTEIN 2"/>
    <property type="match status" value="1"/>
</dbReference>
<dbReference type="GO" id="GO:0005634">
    <property type="term" value="C:nucleus"/>
    <property type="evidence" value="ECO:0007669"/>
    <property type="project" value="UniProtKB-SubCell"/>
</dbReference>
<evidence type="ECO:0000256" key="4">
    <source>
        <dbReference type="ARBA" id="ARBA00005881"/>
    </source>
</evidence>
<evidence type="ECO:0000256" key="9">
    <source>
        <dbReference type="ARBA" id="ARBA00022737"/>
    </source>
</evidence>
<feature type="repeat" description="WD" evidence="11">
    <location>
        <begin position="675"/>
        <end position="709"/>
    </location>
</feature>
<dbReference type="InterPro" id="IPR011047">
    <property type="entry name" value="Quinoprotein_ADH-like_sf"/>
</dbReference>